<evidence type="ECO:0000256" key="5">
    <source>
        <dbReference type="ARBA" id="ARBA00024195"/>
    </source>
</evidence>
<dbReference type="PROSITE" id="PS50240">
    <property type="entry name" value="TRYPSIN_DOM"/>
    <property type="match status" value="1"/>
</dbReference>
<reference evidence="8" key="1">
    <citation type="submission" date="2021-03" db="EMBL/GenBank/DDBJ databases">
        <title>Chromosome level genome of the anhydrobiotic midge Polypedilum vanderplanki.</title>
        <authorList>
            <person name="Yoshida Y."/>
            <person name="Kikawada T."/>
            <person name="Gusev O."/>
        </authorList>
    </citation>
    <scope>NUCLEOTIDE SEQUENCE</scope>
    <source>
        <strain evidence="8">NIAS01</strain>
        <tissue evidence="8">Whole body or cell culture</tissue>
    </source>
</reference>
<name>A0A9J6BWI3_POLVA</name>
<dbReference type="Pfam" id="PF00089">
    <property type="entry name" value="Trypsin"/>
    <property type="match status" value="1"/>
</dbReference>
<dbReference type="AlphaFoldDB" id="A0A9J6BWI3"/>
<sequence length="354" mass="38902">MELTTPSISSRREVFAFLVQLFYVVAGATSREIMMKKLLILATIVLLARADFRAPYQASIQLKSSNGKQLCNGIIIHEEYILTTANCLYLQVTIAGGDFSILAPSGDLTIVVGGSNTTTVERNVVSIIPHHKFNKTTYDNDLAVLKLDRALPLANNTEIQWLDIATGSSGGLNDSCFLTAFNSSQANSTGFYSIWKKPAKEICNDQYVSNLIRKTDLCLEYFLSTNADCNSTFINLIHSNERGTAYVCDNKLVAILADINPSRNVEKCFEKRQTTAYYVDVRNQTEWLSVDLGISLKQSSVPSWTLKPENTETSSTSSSSSITTTTGSSKHPSSASKVSNSFILVLLLVKLVVF</sequence>
<dbReference type="OrthoDB" id="10059102at2759"/>
<evidence type="ECO:0000259" key="7">
    <source>
        <dbReference type="PROSITE" id="PS50240"/>
    </source>
</evidence>
<dbReference type="PANTHER" id="PTHR24276">
    <property type="entry name" value="POLYSERASE-RELATED"/>
    <property type="match status" value="1"/>
</dbReference>
<dbReference type="SMART" id="SM00020">
    <property type="entry name" value="Tryp_SPc"/>
    <property type="match status" value="1"/>
</dbReference>
<dbReference type="Proteomes" id="UP001107558">
    <property type="component" value="Chromosome 2"/>
</dbReference>
<evidence type="ECO:0000256" key="6">
    <source>
        <dbReference type="SAM" id="MobiDB-lite"/>
    </source>
</evidence>
<dbReference type="GO" id="GO:0004252">
    <property type="term" value="F:serine-type endopeptidase activity"/>
    <property type="evidence" value="ECO:0007669"/>
    <property type="project" value="InterPro"/>
</dbReference>
<dbReference type="PANTHER" id="PTHR24276:SF98">
    <property type="entry name" value="FI18310P1-RELATED"/>
    <property type="match status" value="1"/>
</dbReference>
<protein>
    <recommendedName>
        <fullName evidence="7">Peptidase S1 domain-containing protein</fullName>
    </recommendedName>
</protein>
<evidence type="ECO:0000256" key="1">
    <source>
        <dbReference type="ARBA" id="ARBA00022670"/>
    </source>
</evidence>
<dbReference type="InterPro" id="IPR050430">
    <property type="entry name" value="Peptidase_S1"/>
</dbReference>
<comment type="similarity">
    <text evidence="5">Belongs to the peptidase S1 family. CLIP subfamily.</text>
</comment>
<dbReference type="GO" id="GO:0006508">
    <property type="term" value="P:proteolysis"/>
    <property type="evidence" value="ECO:0007669"/>
    <property type="project" value="UniProtKB-KW"/>
</dbReference>
<keyword evidence="1" id="KW-0645">Protease</keyword>
<evidence type="ECO:0000256" key="3">
    <source>
        <dbReference type="ARBA" id="ARBA00022825"/>
    </source>
</evidence>
<dbReference type="InterPro" id="IPR009003">
    <property type="entry name" value="Peptidase_S1_PA"/>
</dbReference>
<dbReference type="InterPro" id="IPR001254">
    <property type="entry name" value="Trypsin_dom"/>
</dbReference>
<evidence type="ECO:0000313" key="8">
    <source>
        <dbReference type="EMBL" id="KAG5674305.1"/>
    </source>
</evidence>
<keyword evidence="9" id="KW-1185">Reference proteome</keyword>
<organism evidence="8 9">
    <name type="scientific">Polypedilum vanderplanki</name>
    <name type="common">Sleeping chironomid midge</name>
    <dbReference type="NCBI Taxonomy" id="319348"/>
    <lineage>
        <taxon>Eukaryota</taxon>
        <taxon>Metazoa</taxon>
        <taxon>Ecdysozoa</taxon>
        <taxon>Arthropoda</taxon>
        <taxon>Hexapoda</taxon>
        <taxon>Insecta</taxon>
        <taxon>Pterygota</taxon>
        <taxon>Neoptera</taxon>
        <taxon>Endopterygota</taxon>
        <taxon>Diptera</taxon>
        <taxon>Nematocera</taxon>
        <taxon>Chironomoidea</taxon>
        <taxon>Chironomidae</taxon>
        <taxon>Chironominae</taxon>
        <taxon>Polypedilum</taxon>
        <taxon>Polypedilum</taxon>
    </lineage>
</organism>
<dbReference type="SUPFAM" id="SSF50494">
    <property type="entry name" value="Trypsin-like serine proteases"/>
    <property type="match status" value="1"/>
</dbReference>
<feature type="compositionally biased region" description="Low complexity" evidence="6">
    <location>
        <begin position="311"/>
        <end position="335"/>
    </location>
</feature>
<dbReference type="EMBL" id="JADBJN010000002">
    <property type="protein sequence ID" value="KAG5674305.1"/>
    <property type="molecule type" value="Genomic_DNA"/>
</dbReference>
<evidence type="ECO:0000313" key="9">
    <source>
        <dbReference type="Proteomes" id="UP001107558"/>
    </source>
</evidence>
<keyword evidence="4" id="KW-1015">Disulfide bond</keyword>
<evidence type="ECO:0000256" key="4">
    <source>
        <dbReference type="ARBA" id="ARBA00023157"/>
    </source>
</evidence>
<accession>A0A9J6BWI3</accession>
<keyword evidence="2" id="KW-0378">Hydrolase</keyword>
<dbReference type="Gene3D" id="2.40.10.10">
    <property type="entry name" value="Trypsin-like serine proteases"/>
    <property type="match status" value="1"/>
</dbReference>
<feature type="region of interest" description="Disordered" evidence="6">
    <location>
        <begin position="305"/>
        <end position="335"/>
    </location>
</feature>
<dbReference type="InterPro" id="IPR043504">
    <property type="entry name" value="Peptidase_S1_PA_chymotrypsin"/>
</dbReference>
<feature type="domain" description="Peptidase S1" evidence="7">
    <location>
        <begin position="24"/>
        <end position="293"/>
    </location>
</feature>
<keyword evidence="3" id="KW-0720">Serine protease</keyword>
<comment type="caution">
    <text evidence="8">The sequence shown here is derived from an EMBL/GenBank/DDBJ whole genome shotgun (WGS) entry which is preliminary data.</text>
</comment>
<gene>
    <name evidence="8" type="ORF">PVAND_004283</name>
</gene>
<dbReference type="FunFam" id="2.40.10.10:FF:000068">
    <property type="entry name" value="transmembrane protease serine 2"/>
    <property type="match status" value="1"/>
</dbReference>
<evidence type="ECO:0000256" key="2">
    <source>
        <dbReference type="ARBA" id="ARBA00022801"/>
    </source>
</evidence>
<proteinExistence type="inferred from homology"/>